<organism evidence="11 12">
    <name type="scientific">Malus domestica</name>
    <name type="common">Apple</name>
    <name type="synonym">Pyrus malus</name>
    <dbReference type="NCBI Taxonomy" id="3750"/>
    <lineage>
        <taxon>Eukaryota</taxon>
        <taxon>Viridiplantae</taxon>
        <taxon>Streptophyta</taxon>
        <taxon>Embryophyta</taxon>
        <taxon>Tracheophyta</taxon>
        <taxon>Spermatophyta</taxon>
        <taxon>Magnoliopsida</taxon>
        <taxon>eudicotyledons</taxon>
        <taxon>Gunneridae</taxon>
        <taxon>Pentapetalae</taxon>
        <taxon>rosids</taxon>
        <taxon>fabids</taxon>
        <taxon>Rosales</taxon>
        <taxon>Rosaceae</taxon>
        <taxon>Amygdaloideae</taxon>
        <taxon>Maleae</taxon>
        <taxon>Malus</taxon>
    </lineage>
</organism>
<dbReference type="InterPro" id="IPR041174">
    <property type="entry name" value="KRR1-like_KH1"/>
</dbReference>
<feature type="domain" description="KRR1 small subunit processome component second KH" evidence="10">
    <location>
        <begin position="229"/>
        <end position="296"/>
    </location>
</feature>
<evidence type="ECO:0000256" key="8">
    <source>
        <dbReference type="ARBA" id="ARBA00032993"/>
    </source>
</evidence>
<evidence type="ECO:0000256" key="2">
    <source>
        <dbReference type="ARBA" id="ARBA00009344"/>
    </source>
</evidence>
<evidence type="ECO:0000259" key="9">
    <source>
        <dbReference type="Pfam" id="PF17903"/>
    </source>
</evidence>
<feature type="domain" description="KRR1 small subunit processome component first KH" evidence="9">
    <location>
        <begin position="133"/>
        <end position="205"/>
    </location>
</feature>
<dbReference type="PANTHER" id="PTHR12581:SF0">
    <property type="entry name" value="KRR1 SMALL SUBUNIT PROCESSOME COMPONENT HOMOLOG"/>
    <property type="match status" value="1"/>
</dbReference>
<comment type="similarity">
    <text evidence="2">Belongs to the KRR1 family.</text>
</comment>
<accession>A0A498KBC8</accession>
<sequence length="312" mass="36299">METKEERSFMDKVIIKWYEDPEVLQMVKKRVSTATAMMEIDSMKDVAAGQKKVKWFENPEILQILKTMFDPWLNEDGMPDATSFFSRCPRGFEEKLVRLYYRDDPDIRHMTDKRWGPQLDEDGKPEGPSLRRIYPKCFEKDLLEAWPTLKSTLEEYGILCIIDLVFCNLVFRTTKKTDPDIIPKARDLVDLLSKSIPIPLAMKVLGEIQYEMIRIGHISGGLCIKFGITRDQYVERRKLLMGPSGLEAIAAQLDCHVFFREDYIIALGPLRWLKLVKKIAGDCILHKVRPTCIINTMKRDARVMQSFKHLHL</sequence>
<reference evidence="11 12" key="1">
    <citation type="submission" date="2018-10" db="EMBL/GenBank/DDBJ databases">
        <title>A high-quality apple genome assembly.</title>
        <authorList>
            <person name="Hu J."/>
        </authorList>
    </citation>
    <scope>NUCLEOTIDE SEQUENCE [LARGE SCALE GENOMIC DNA]</scope>
    <source>
        <strain evidence="12">cv. HFTH1</strain>
        <tissue evidence="11">Young leaf</tissue>
    </source>
</reference>
<evidence type="ECO:0000256" key="7">
    <source>
        <dbReference type="ARBA" id="ARBA00023274"/>
    </source>
</evidence>
<evidence type="ECO:0000256" key="4">
    <source>
        <dbReference type="ARBA" id="ARBA00022552"/>
    </source>
</evidence>
<proteinExistence type="inferred from homology"/>
<keyword evidence="4" id="KW-0698">rRNA processing</keyword>
<dbReference type="GO" id="GO:0006364">
    <property type="term" value="P:rRNA processing"/>
    <property type="evidence" value="ECO:0007669"/>
    <property type="project" value="UniProtKB-KW"/>
</dbReference>
<comment type="caution">
    <text evidence="11">The sequence shown here is derived from an EMBL/GenBank/DDBJ whole genome shotgun (WGS) entry which is preliminary data.</text>
</comment>
<dbReference type="Pfam" id="PF21800">
    <property type="entry name" value="KH_KRR1_2nd"/>
    <property type="match status" value="1"/>
</dbReference>
<keyword evidence="3" id="KW-0690">Ribosome biogenesis</keyword>
<dbReference type="EMBL" id="RDQH01000328">
    <property type="protein sequence ID" value="RXI05640.1"/>
    <property type="molecule type" value="Genomic_DNA"/>
</dbReference>
<name>A0A498KBC8_MALDO</name>
<dbReference type="InterPro" id="IPR036612">
    <property type="entry name" value="KH_dom_type_1_sf"/>
</dbReference>
<evidence type="ECO:0000256" key="6">
    <source>
        <dbReference type="ARBA" id="ARBA00023242"/>
    </source>
</evidence>
<protein>
    <recommendedName>
        <fullName evidence="8">KRR-R motif-containing protein 1</fullName>
    </recommendedName>
</protein>
<gene>
    <name evidence="11" type="ORF">DVH24_017682</name>
</gene>
<dbReference type="GO" id="GO:0032040">
    <property type="term" value="C:small-subunit processome"/>
    <property type="evidence" value="ECO:0007669"/>
    <property type="project" value="TreeGrafter"/>
</dbReference>
<dbReference type="InterPro" id="IPR024166">
    <property type="entry name" value="rRNA_assembly_KRR1"/>
</dbReference>
<keyword evidence="7" id="KW-0687">Ribonucleoprotein</keyword>
<dbReference type="Proteomes" id="UP000290289">
    <property type="component" value="Chromosome 2"/>
</dbReference>
<evidence type="ECO:0000313" key="12">
    <source>
        <dbReference type="Proteomes" id="UP000290289"/>
    </source>
</evidence>
<dbReference type="STRING" id="3750.A0A498KBC8"/>
<keyword evidence="5" id="KW-0694">RNA-binding</keyword>
<comment type="subcellular location">
    <subcellularLocation>
        <location evidence="1">Nucleus</location>
        <location evidence="1">Nucleolus</location>
    </subcellularLocation>
</comment>
<evidence type="ECO:0000256" key="1">
    <source>
        <dbReference type="ARBA" id="ARBA00004604"/>
    </source>
</evidence>
<dbReference type="AlphaFoldDB" id="A0A498KBC8"/>
<dbReference type="PANTHER" id="PTHR12581">
    <property type="entry name" value="HIV-1 REV BINDING PROTEIN 2, 3"/>
    <property type="match status" value="1"/>
</dbReference>
<evidence type="ECO:0000256" key="3">
    <source>
        <dbReference type="ARBA" id="ARBA00022517"/>
    </source>
</evidence>
<keyword evidence="6" id="KW-0539">Nucleus</keyword>
<evidence type="ECO:0000256" key="5">
    <source>
        <dbReference type="ARBA" id="ARBA00022884"/>
    </source>
</evidence>
<dbReference type="Pfam" id="PF17903">
    <property type="entry name" value="KH_KRR1_1st"/>
    <property type="match status" value="1"/>
</dbReference>
<keyword evidence="12" id="KW-1185">Reference proteome</keyword>
<dbReference type="InterPro" id="IPR048548">
    <property type="entry name" value="KRR1-like_KH2"/>
</dbReference>
<dbReference type="Gene3D" id="3.30.1370.10">
    <property type="entry name" value="K Homology domain, type 1"/>
    <property type="match status" value="2"/>
</dbReference>
<dbReference type="GO" id="GO:0003723">
    <property type="term" value="F:RNA binding"/>
    <property type="evidence" value="ECO:0007669"/>
    <property type="project" value="UniProtKB-KW"/>
</dbReference>
<evidence type="ECO:0000313" key="11">
    <source>
        <dbReference type="EMBL" id="RXI05640.1"/>
    </source>
</evidence>
<evidence type="ECO:0000259" key="10">
    <source>
        <dbReference type="Pfam" id="PF21800"/>
    </source>
</evidence>